<evidence type="ECO:0000313" key="10">
    <source>
        <dbReference type="Proteomes" id="UP000054248"/>
    </source>
</evidence>
<feature type="compositionally biased region" description="Polar residues" evidence="4">
    <location>
        <begin position="937"/>
        <end position="947"/>
    </location>
</feature>
<feature type="compositionally biased region" description="Low complexity" evidence="4">
    <location>
        <begin position="295"/>
        <end position="306"/>
    </location>
</feature>
<keyword evidence="10" id="KW-1185">Reference proteome</keyword>
<evidence type="ECO:0000256" key="3">
    <source>
        <dbReference type="PROSITE-ProRule" id="PRU00192"/>
    </source>
</evidence>
<dbReference type="PROSITE" id="PS50002">
    <property type="entry name" value="SH3"/>
    <property type="match status" value="1"/>
</dbReference>
<feature type="region of interest" description="Disordered" evidence="4">
    <location>
        <begin position="55"/>
        <end position="96"/>
    </location>
</feature>
<proteinExistence type="predicted"/>
<feature type="domain" description="PH" evidence="6">
    <location>
        <begin position="1012"/>
        <end position="1132"/>
    </location>
</feature>
<feature type="domain" description="SAM" evidence="8">
    <location>
        <begin position="489"/>
        <end position="553"/>
    </location>
</feature>
<name>A0A0C3KU44_9AGAM</name>
<feature type="domain" description="Calponin-homology (CH)" evidence="7">
    <location>
        <begin position="1247"/>
        <end position="1350"/>
    </location>
</feature>
<feature type="region of interest" description="Disordered" evidence="4">
    <location>
        <begin position="1214"/>
        <end position="1246"/>
    </location>
</feature>
<dbReference type="CDD" id="cd13316">
    <property type="entry name" value="PH_Boi"/>
    <property type="match status" value="1"/>
</dbReference>
<evidence type="ECO:0000256" key="1">
    <source>
        <dbReference type="ARBA" id="ARBA00022443"/>
    </source>
</evidence>
<feature type="compositionally biased region" description="Basic and acidic residues" evidence="4">
    <location>
        <begin position="1226"/>
        <end position="1243"/>
    </location>
</feature>
<dbReference type="InterPro" id="IPR036028">
    <property type="entry name" value="SH3-like_dom_sf"/>
</dbReference>
<gene>
    <name evidence="9" type="ORF">M407DRAFT_8650</name>
</gene>
<dbReference type="CDD" id="cd09535">
    <property type="entry name" value="SAM_BOI-like_fungal"/>
    <property type="match status" value="1"/>
</dbReference>
<dbReference type="InterPro" id="IPR013761">
    <property type="entry name" value="SAM/pointed_sf"/>
</dbReference>
<evidence type="ECO:0000259" key="8">
    <source>
        <dbReference type="PROSITE" id="PS50105"/>
    </source>
</evidence>
<evidence type="ECO:0000259" key="5">
    <source>
        <dbReference type="PROSITE" id="PS50002"/>
    </source>
</evidence>
<dbReference type="PROSITE" id="PS50003">
    <property type="entry name" value="PH_DOMAIN"/>
    <property type="match status" value="1"/>
</dbReference>
<feature type="region of interest" description="Disordered" evidence="4">
    <location>
        <begin position="753"/>
        <end position="997"/>
    </location>
</feature>
<feature type="region of interest" description="Disordered" evidence="4">
    <location>
        <begin position="1152"/>
        <end position="1173"/>
    </location>
</feature>
<feature type="compositionally biased region" description="Low complexity" evidence="4">
    <location>
        <begin position="696"/>
        <end position="711"/>
    </location>
</feature>
<organism evidence="9 10">
    <name type="scientific">Tulasnella calospora MUT 4182</name>
    <dbReference type="NCBI Taxonomy" id="1051891"/>
    <lineage>
        <taxon>Eukaryota</taxon>
        <taxon>Fungi</taxon>
        <taxon>Dikarya</taxon>
        <taxon>Basidiomycota</taxon>
        <taxon>Agaricomycotina</taxon>
        <taxon>Agaricomycetes</taxon>
        <taxon>Cantharellales</taxon>
        <taxon>Tulasnellaceae</taxon>
        <taxon>Tulasnella</taxon>
    </lineage>
</organism>
<feature type="region of interest" description="Disordered" evidence="4">
    <location>
        <begin position="1354"/>
        <end position="1373"/>
    </location>
</feature>
<dbReference type="HOGENOM" id="CLU_007858_0_0_1"/>
<dbReference type="Gene3D" id="2.30.30.40">
    <property type="entry name" value="SH3 Domains"/>
    <property type="match status" value="1"/>
</dbReference>
<dbReference type="InterPro" id="IPR011993">
    <property type="entry name" value="PH-like_dom_sf"/>
</dbReference>
<dbReference type="Gene3D" id="2.30.29.30">
    <property type="entry name" value="Pleckstrin-homology domain (PH domain)/Phosphotyrosine-binding domain (PTB)"/>
    <property type="match status" value="1"/>
</dbReference>
<dbReference type="PANTHER" id="PTHR48125">
    <property type="entry name" value="LP07818P1"/>
    <property type="match status" value="1"/>
</dbReference>
<reference evidence="10" key="2">
    <citation type="submission" date="2015-01" db="EMBL/GenBank/DDBJ databases">
        <title>Evolutionary Origins and Diversification of the Mycorrhizal Mutualists.</title>
        <authorList>
            <consortium name="DOE Joint Genome Institute"/>
            <consortium name="Mycorrhizal Genomics Consortium"/>
            <person name="Kohler A."/>
            <person name="Kuo A."/>
            <person name="Nagy L.G."/>
            <person name="Floudas D."/>
            <person name="Copeland A."/>
            <person name="Barry K.W."/>
            <person name="Cichocki N."/>
            <person name="Veneault-Fourrey C."/>
            <person name="LaButti K."/>
            <person name="Lindquist E.A."/>
            <person name="Lipzen A."/>
            <person name="Lundell T."/>
            <person name="Morin E."/>
            <person name="Murat C."/>
            <person name="Riley R."/>
            <person name="Ohm R."/>
            <person name="Sun H."/>
            <person name="Tunlid A."/>
            <person name="Henrissat B."/>
            <person name="Grigoriev I.V."/>
            <person name="Hibbett D.S."/>
            <person name="Martin F."/>
        </authorList>
    </citation>
    <scope>NUCLEOTIDE SEQUENCE [LARGE SCALE GENOMIC DNA]</scope>
    <source>
        <strain evidence="10">MUT 4182</strain>
    </source>
</reference>
<keyword evidence="2" id="KW-0344">Guanine-nucleotide releasing factor</keyword>
<dbReference type="Pfam" id="PF00018">
    <property type="entry name" value="SH3_1"/>
    <property type="match status" value="1"/>
</dbReference>
<dbReference type="Pfam" id="PF00169">
    <property type="entry name" value="PH"/>
    <property type="match status" value="1"/>
</dbReference>
<sequence>MVEYVWALHDFSPEHEDEISFRAGDPIEIVEKDDQYGDGWWQGRAPDGQVGLFPQAYTTTTPPGGQQAGVPELRMPPTLDSLPEESDEGTSPTRDNAVMAATMTDVQHALDQLAVARAVGADDTSRRTFSFIESGTETDHDTTGDEEEEAKSLEGWKGNSRQLLAENAAKANKRAAAAEASNDRLAPPIPVEMSDESEPEEDEITSPLHSPPETARAANFADQGDLWTPVPSATPKGEDPPSSPPKQVEELAPIAAPSPPSPPRSPLRSPIVLQAPPTEDVPPPSATDSHFITATTSSTSSLKSPITPSPPGAFSNEPKLYSEPDPATMPKSPTVVDPPQSVMPPEAKATPVPQIVQASTPAPVLQVQEAEAATTTPSMASIATVVPPQAPPSPKPTQPQLASPISFPSIHSPVPSMPTATIVTQQQQRVLTPVQPTPLSAHFPSPMSISTTGSYAFQPPQAGSAPGSAAPSLISSLEIPSSKSNPAEWTVDQVVEWLKAKKFDDGIVAKFIEHEITGDVLIELDVNMLKELDIAAFGKRMRISNAITELKRSFSAEQSPGGALNGRSGFAMPPALNTSFNSFNAGPISSGSMQNYLAQQQFQASPATMPQNPFAPGQAYGYPPTIPTGSQGPPSSTHTRNQSMSSMAPSGFGGDTVTTDATSVTGGPQIPPALLAQLTNVPEEANKASSTADPGATMTTSASAPSFAPAPKIDEEPHVVLRKGSLRSKPPLSTLTPVDRSASGVVPVWAGGQSQTTLSSVPQSAATDPVRHDQGPETDTEAPPRKSVDERATMSDGEATSGGLKDLKRRMSTRKAVRESGNSFLSAGSDERAATPVSSVAASPSVKTSVFGGSISARRKRNSDEGTANGSASGKPKGERLSFFGGTLGKGRKPVPSEYSDTSPTVSEKAHTHRSLSSRLYLGSHGRKGAVRPATSPGPSESQSMPSSPAARLDADATTARTPNGGTMLRKQINSSPPETLPPSGRRPAPPPPAPLDLEVKPGMTALDQIGQPDHSGWMRKRGESFNAWKLRYFVLKGPHLYYVKTLNVGGSDRIFFTEMANIRALFPIFFQETKIKGYINITGYKVVADENVHPGRYGFRIVHETEKPHFFSSVEQTVVREWMKALMKSTIGRDYSRPVVSSCNIPTIPLSIAQTMNPPPRPPSPTARAATQRAMRRENTNQLSSRDALVLMGMAGEPDQTDKARLDNFFREGQVGDPADAPPRPSRELRAPGARLPDDIRDSSNSASDMELISWINNNLPSNSPPATDLSTSMSSGLVLYRLVESVKGLPTDVPDSLFNAEGPEGMFKLFDFMLDNDIRIGNVSINDVRLGNKDKIAQLVKSIRSWQDKREGLVKGMSKQPSTAGPWLAVG</sequence>
<protein>
    <submittedName>
        <fullName evidence="9">Uncharacterized protein</fullName>
    </submittedName>
</protein>
<dbReference type="Gene3D" id="1.10.418.10">
    <property type="entry name" value="Calponin-like domain"/>
    <property type="match status" value="1"/>
</dbReference>
<dbReference type="PROSITE" id="PS50105">
    <property type="entry name" value="SAM_DOMAIN"/>
    <property type="match status" value="1"/>
</dbReference>
<dbReference type="EMBL" id="KN823050">
    <property type="protein sequence ID" value="KIO25013.1"/>
    <property type="molecule type" value="Genomic_DNA"/>
</dbReference>
<keyword evidence="1 3" id="KW-0728">SH3 domain</keyword>
<dbReference type="Proteomes" id="UP000054248">
    <property type="component" value="Unassembled WGS sequence"/>
</dbReference>
<dbReference type="InterPro" id="IPR001715">
    <property type="entry name" value="CH_dom"/>
</dbReference>
<dbReference type="SUPFAM" id="SSF47769">
    <property type="entry name" value="SAM/Pointed domain"/>
    <property type="match status" value="1"/>
</dbReference>
<dbReference type="InterPro" id="IPR001849">
    <property type="entry name" value="PH_domain"/>
</dbReference>
<dbReference type="Gene3D" id="1.10.150.50">
    <property type="entry name" value="Transcription Factor, Ets-1"/>
    <property type="match status" value="1"/>
</dbReference>
<dbReference type="PRINTS" id="PR00452">
    <property type="entry name" value="SH3DOMAIN"/>
</dbReference>
<dbReference type="SMART" id="SM00454">
    <property type="entry name" value="SAM"/>
    <property type="match status" value="1"/>
</dbReference>
<dbReference type="Pfam" id="PF07647">
    <property type="entry name" value="SAM_2"/>
    <property type="match status" value="1"/>
</dbReference>
<evidence type="ECO:0000256" key="4">
    <source>
        <dbReference type="SAM" id="MobiDB-lite"/>
    </source>
</evidence>
<accession>A0A0C3KU44</accession>
<evidence type="ECO:0000313" key="9">
    <source>
        <dbReference type="EMBL" id="KIO25013.1"/>
    </source>
</evidence>
<feature type="compositionally biased region" description="Acidic residues" evidence="4">
    <location>
        <begin position="193"/>
        <end position="204"/>
    </location>
</feature>
<feature type="compositionally biased region" description="Low complexity" evidence="4">
    <location>
        <begin position="55"/>
        <end position="69"/>
    </location>
</feature>
<dbReference type="SUPFAM" id="SSF50044">
    <property type="entry name" value="SH3-domain"/>
    <property type="match status" value="1"/>
</dbReference>
<dbReference type="CDD" id="cd00174">
    <property type="entry name" value="SH3"/>
    <property type="match status" value="1"/>
</dbReference>
<feature type="region of interest" description="Disordered" evidence="4">
    <location>
        <begin position="604"/>
        <end position="662"/>
    </location>
</feature>
<evidence type="ECO:0000259" key="6">
    <source>
        <dbReference type="PROSITE" id="PS50003"/>
    </source>
</evidence>
<dbReference type="PROSITE" id="PS50021">
    <property type="entry name" value="CH"/>
    <property type="match status" value="1"/>
</dbReference>
<feature type="compositionally biased region" description="Polar residues" evidence="4">
    <location>
        <begin position="627"/>
        <end position="648"/>
    </location>
</feature>
<dbReference type="GO" id="GO:0005085">
    <property type="term" value="F:guanyl-nucleotide exchange factor activity"/>
    <property type="evidence" value="ECO:0007669"/>
    <property type="project" value="UniProtKB-KW"/>
</dbReference>
<dbReference type="SMART" id="SM00326">
    <property type="entry name" value="SH3"/>
    <property type="match status" value="1"/>
</dbReference>
<feature type="compositionally biased region" description="Polar residues" evidence="4">
    <location>
        <begin position="753"/>
        <end position="766"/>
    </location>
</feature>
<dbReference type="InterPro" id="IPR001660">
    <property type="entry name" value="SAM"/>
</dbReference>
<dbReference type="InterPro" id="IPR001452">
    <property type="entry name" value="SH3_domain"/>
</dbReference>
<dbReference type="SMART" id="SM00233">
    <property type="entry name" value="PH"/>
    <property type="match status" value="1"/>
</dbReference>
<feature type="region of interest" description="Disordered" evidence="4">
    <location>
        <begin position="130"/>
        <end position="350"/>
    </location>
</feature>
<feature type="compositionally biased region" description="Low complexity" evidence="4">
    <location>
        <begin position="834"/>
        <end position="850"/>
    </location>
</feature>
<evidence type="ECO:0000259" key="7">
    <source>
        <dbReference type="PROSITE" id="PS50021"/>
    </source>
</evidence>
<feature type="compositionally biased region" description="Low complexity" evidence="4">
    <location>
        <begin position="165"/>
        <end position="180"/>
    </location>
</feature>
<dbReference type="STRING" id="1051891.A0A0C3KU44"/>
<dbReference type="SUPFAM" id="SSF47576">
    <property type="entry name" value="Calponin-homology domain, CH-domain"/>
    <property type="match status" value="1"/>
</dbReference>
<evidence type="ECO:0000256" key="2">
    <source>
        <dbReference type="ARBA" id="ARBA00022658"/>
    </source>
</evidence>
<reference evidence="9 10" key="1">
    <citation type="submission" date="2014-04" db="EMBL/GenBank/DDBJ databases">
        <authorList>
            <consortium name="DOE Joint Genome Institute"/>
            <person name="Kuo A."/>
            <person name="Girlanda M."/>
            <person name="Perotto S."/>
            <person name="Kohler A."/>
            <person name="Nagy L.G."/>
            <person name="Floudas D."/>
            <person name="Copeland A."/>
            <person name="Barry K.W."/>
            <person name="Cichocki N."/>
            <person name="Veneault-Fourrey C."/>
            <person name="LaButti K."/>
            <person name="Lindquist E.A."/>
            <person name="Lipzen A."/>
            <person name="Lundell T."/>
            <person name="Morin E."/>
            <person name="Murat C."/>
            <person name="Sun H."/>
            <person name="Tunlid A."/>
            <person name="Henrissat B."/>
            <person name="Grigoriev I.V."/>
            <person name="Hibbett D.S."/>
            <person name="Martin F."/>
            <person name="Nordberg H.P."/>
            <person name="Cantor M.N."/>
            <person name="Hua S.X."/>
        </authorList>
    </citation>
    <scope>NUCLEOTIDE SEQUENCE [LARGE SCALE GENOMIC DNA]</scope>
    <source>
        <strain evidence="9 10">MUT 4182</strain>
    </source>
</reference>
<dbReference type="SUPFAM" id="SSF50729">
    <property type="entry name" value="PH domain-like"/>
    <property type="match status" value="1"/>
</dbReference>
<feature type="compositionally biased region" description="Low complexity" evidence="4">
    <location>
        <begin position="950"/>
        <end position="962"/>
    </location>
</feature>
<feature type="domain" description="SH3" evidence="5">
    <location>
        <begin position="1"/>
        <end position="63"/>
    </location>
</feature>
<dbReference type="PANTHER" id="PTHR48125:SF10">
    <property type="entry name" value="OS12G0136300 PROTEIN"/>
    <property type="match status" value="1"/>
</dbReference>
<dbReference type="OrthoDB" id="73680at2759"/>
<dbReference type="InterPro" id="IPR036872">
    <property type="entry name" value="CH_dom_sf"/>
</dbReference>
<feature type="compositionally biased region" description="Pro residues" evidence="4">
    <location>
        <begin position="256"/>
        <end position="265"/>
    </location>
</feature>
<feature type="region of interest" description="Disordered" evidence="4">
    <location>
        <begin position="683"/>
        <end position="713"/>
    </location>
</feature>
<feature type="compositionally biased region" description="Basic and acidic residues" evidence="4">
    <location>
        <begin position="782"/>
        <end position="793"/>
    </location>
</feature>